<reference evidence="7" key="1">
    <citation type="journal article" date="2019" name="Microorganisms">
        <title>DNA Damage Response Pathways in Dinoflagellates.</title>
        <authorList>
            <person name="Li C."/>
            <person name="Wong J."/>
        </authorList>
    </citation>
    <scope>NUCLEOTIDE SEQUENCE</scope>
</reference>
<comment type="similarity">
    <text evidence="2">Belongs to the replication factor A protein 2 family.</text>
</comment>
<feature type="compositionally biased region" description="Low complexity" evidence="5">
    <location>
        <begin position="177"/>
        <end position="193"/>
    </location>
</feature>
<dbReference type="InterPro" id="IPR036390">
    <property type="entry name" value="WH_DNA-bd_sf"/>
</dbReference>
<dbReference type="InterPro" id="IPR014892">
    <property type="entry name" value="RPA_C"/>
</dbReference>
<feature type="domain" description="Replication protein A C-terminal" evidence="6">
    <location>
        <begin position="181"/>
        <end position="265"/>
    </location>
</feature>
<dbReference type="Gene3D" id="1.10.10.10">
    <property type="entry name" value="Winged helix-like DNA-binding domain superfamily/Winged helix DNA-binding domain"/>
    <property type="match status" value="1"/>
</dbReference>
<dbReference type="GO" id="GO:0000781">
    <property type="term" value="C:chromosome, telomeric region"/>
    <property type="evidence" value="ECO:0007669"/>
    <property type="project" value="TreeGrafter"/>
</dbReference>
<evidence type="ECO:0000256" key="1">
    <source>
        <dbReference type="ARBA" id="ARBA00004123"/>
    </source>
</evidence>
<dbReference type="GO" id="GO:0006289">
    <property type="term" value="P:nucleotide-excision repair"/>
    <property type="evidence" value="ECO:0007669"/>
    <property type="project" value="TreeGrafter"/>
</dbReference>
<dbReference type="GO" id="GO:0000724">
    <property type="term" value="P:double-strand break repair via homologous recombination"/>
    <property type="evidence" value="ECO:0007669"/>
    <property type="project" value="TreeGrafter"/>
</dbReference>
<evidence type="ECO:0000256" key="3">
    <source>
        <dbReference type="ARBA" id="ARBA00023125"/>
    </source>
</evidence>
<dbReference type="SUPFAM" id="SSF50249">
    <property type="entry name" value="Nucleic acid-binding proteins"/>
    <property type="match status" value="1"/>
</dbReference>
<proteinExistence type="evidence at transcript level"/>
<keyword evidence="3" id="KW-0238">DNA-binding</keyword>
<dbReference type="PANTHER" id="PTHR13989:SF16">
    <property type="entry name" value="REPLICATION PROTEIN A2"/>
    <property type="match status" value="1"/>
</dbReference>
<dbReference type="GO" id="GO:0005662">
    <property type="term" value="C:DNA replication factor A complex"/>
    <property type="evidence" value="ECO:0007669"/>
    <property type="project" value="TreeGrafter"/>
</dbReference>
<dbReference type="SUPFAM" id="SSF46785">
    <property type="entry name" value="Winged helix' DNA-binding domain"/>
    <property type="match status" value="1"/>
</dbReference>
<accession>A0A516AG37</accession>
<dbReference type="InterPro" id="IPR040260">
    <property type="entry name" value="RFA2-like"/>
</dbReference>
<dbReference type="Pfam" id="PF08784">
    <property type="entry name" value="RPA_C"/>
    <property type="match status" value="1"/>
</dbReference>
<dbReference type="Gene3D" id="2.40.50.140">
    <property type="entry name" value="Nucleic acid-binding proteins"/>
    <property type="match status" value="1"/>
</dbReference>
<protein>
    <submittedName>
        <fullName evidence="7">Replication protein A 32 kDa subunit</fullName>
    </submittedName>
</protein>
<dbReference type="PANTHER" id="PTHR13989">
    <property type="entry name" value="REPLICATION PROTEIN A-RELATED"/>
    <property type="match status" value="1"/>
</dbReference>
<feature type="region of interest" description="Disordered" evidence="5">
    <location>
        <begin position="168"/>
        <end position="194"/>
    </location>
</feature>
<organism evidence="7">
    <name type="scientific">Lingulaulax polyedra</name>
    <name type="common">Dinoflagellate</name>
    <name type="synonym">Lingulodinium polyedra</name>
    <dbReference type="NCBI Taxonomy" id="160621"/>
    <lineage>
        <taxon>Eukaryota</taxon>
        <taxon>Sar</taxon>
        <taxon>Alveolata</taxon>
        <taxon>Dinophyceae</taxon>
        <taxon>Gonyaulacales</taxon>
        <taxon>Lingulodiniaceae</taxon>
        <taxon>Lingulaulax</taxon>
    </lineage>
</organism>
<dbReference type="GO" id="GO:0006260">
    <property type="term" value="P:DNA replication"/>
    <property type="evidence" value="ECO:0007669"/>
    <property type="project" value="TreeGrafter"/>
</dbReference>
<sequence>MLGAPPSLLASQGPGLATGLAAQEGAAKKARHEDKQTCLPVTVRAVEEALGLRGDEAGEGLRFHGTDQGMLILVGVVEGLVRQPASVEFTLNDTTGRIKARHYLVSQEAKALQDLAEGQYVCVFGSVRAAPTLHVAVAGLRPLESPDEVSYHMVEAAHAALKLQKAGELPTTPSPRRPAAAAAQAPGEPGAAPMELSAPKRARLEGAALRGAVLAFLRGAAAGRPEGASLAALCGHLQPAPEEEVRAALQALVGDGDVYNTLDENHFQCV</sequence>
<dbReference type="EMBL" id="MN125816">
    <property type="protein sequence ID" value="QDO16283.1"/>
    <property type="molecule type" value="mRNA"/>
</dbReference>
<evidence type="ECO:0000256" key="5">
    <source>
        <dbReference type="SAM" id="MobiDB-lite"/>
    </source>
</evidence>
<dbReference type="GO" id="GO:0035861">
    <property type="term" value="C:site of double-strand break"/>
    <property type="evidence" value="ECO:0007669"/>
    <property type="project" value="TreeGrafter"/>
</dbReference>
<evidence type="ECO:0000256" key="4">
    <source>
        <dbReference type="ARBA" id="ARBA00023242"/>
    </source>
</evidence>
<evidence type="ECO:0000259" key="6">
    <source>
        <dbReference type="Pfam" id="PF08784"/>
    </source>
</evidence>
<comment type="subcellular location">
    <subcellularLocation>
        <location evidence="1">Nucleus</location>
    </subcellularLocation>
</comment>
<evidence type="ECO:0000256" key="2">
    <source>
        <dbReference type="ARBA" id="ARBA00007815"/>
    </source>
</evidence>
<dbReference type="GO" id="GO:0003697">
    <property type="term" value="F:single-stranded DNA binding"/>
    <property type="evidence" value="ECO:0007669"/>
    <property type="project" value="TreeGrafter"/>
</dbReference>
<dbReference type="InterPro" id="IPR036388">
    <property type="entry name" value="WH-like_DNA-bd_sf"/>
</dbReference>
<name>A0A516AG37_LINPO</name>
<evidence type="ECO:0000313" key="7">
    <source>
        <dbReference type="EMBL" id="QDO16283.1"/>
    </source>
</evidence>
<keyword evidence="4" id="KW-0539">Nucleus</keyword>
<dbReference type="AlphaFoldDB" id="A0A516AG37"/>
<dbReference type="InterPro" id="IPR012340">
    <property type="entry name" value="NA-bd_OB-fold"/>
</dbReference>